<dbReference type="InterPro" id="IPR009057">
    <property type="entry name" value="Homeodomain-like_sf"/>
</dbReference>
<dbReference type="PANTHER" id="PTHR45614">
    <property type="entry name" value="MYB PROTEIN-RELATED"/>
    <property type="match status" value="1"/>
</dbReference>
<feature type="domain" description="HTH myb-type" evidence="9">
    <location>
        <begin position="92"/>
        <end position="146"/>
    </location>
</feature>
<dbReference type="AlphaFoldDB" id="A0A2Z7D3F9"/>
<keyword evidence="5" id="KW-0804">Transcription</keyword>
<proteinExistence type="predicted"/>
<keyword evidence="11" id="KW-1185">Reference proteome</keyword>
<feature type="region of interest" description="Disordered" evidence="7">
    <location>
        <begin position="1"/>
        <end position="47"/>
    </location>
</feature>
<dbReference type="GO" id="GO:0005634">
    <property type="term" value="C:nucleus"/>
    <property type="evidence" value="ECO:0007669"/>
    <property type="project" value="UniProtKB-SubCell"/>
</dbReference>
<evidence type="ECO:0000256" key="1">
    <source>
        <dbReference type="ARBA" id="ARBA00004123"/>
    </source>
</evidence>
<name>A0A2Z7D3F9_9LAMI</name>
<dbReference type="Pfam" id="PF00249">
    <property type="entry name" value="Myb_DNA-binding"/>
    <property type="match status" value="2"/>
</dbReference>
<evidence type="ECO:0000256" key="5">
    <source>
        <dbReference type="ARBA" id="ARBA00023163"/>
    </source>
</evidence>
<evidence type="ECO:0000256" key="6">
    <source>
        <dbReference type="ARBA" id="ARBA00023242"/>
    </source>
</evidence>
<dbReference type="FunFam" id="1.10.10.60:FF:000060">
    <property type="entry name" value="MYB transcription factor"/>
    <property type="match status" value="1"/>
</dbReference>
<dbReference type="Proteomes" id="UP000250235">
    <property type="component" value="Unassembled WGS sequence"/>
</dbReference>
<dbReference type="PROSITE" id="PS50090">
    <property type="entry name" value="MYB_LIKE"/>
    <property type="match status" value="2"/>
</dbReference>
<dbReference type="InterPro" id="IPR017930">
    <property type="entry name" value="Myb_dom"/>
</dbReference>
<dbReference type="GO" id="GO:0000978">
    <property type="term" value="F:RNA polymerase II cis-regulatory region sequence-specific DNA binding"/>
    <property type="evidence" value="ECO:0007669"/>
    <property type="project" value="TreeGrafter"/>
</dbReference>
<evidence type="ECO:0000259" key="9">
    <source>
        <dbReference type="PROSITE" id="PS51294"/>
    </source>
</evidence>
<dbReference type="PROSITE" id="PS51294">
    <property type="entry name" value="HTH_MYB"/>
    <property type="match status" value="2"/>
</dbReference>
<evidence type="ECO:0000256" key="7">
    <source>
        <dbReference type="SAM" id="MobiDB-lite"/>
    </source>
</evidence>
<organism evidence="10 11">
    <name type="scientific">Dorcoceras hygrometricum</name>
    <dbReference type="NCBI Taxonomy" id="472368"/>
    <lineage>
        <taxon>Eukaryota</taxon>
        <taxon>Viridiplantae</taxon>
        <taxon>Streptophyta</taxon>
        <taxon>Embryophyta</taxon>
        <taxon>Tracheophyta</taxon>
        <taxon>Spermatophyta</taxon>
        <taxon>Magnoliopsida</taxon>
        <taxon>eudicotyledons</taxon>
        <taxon>Gunneridae</taxon>
        <taxon>Pentapetalae</taxon>
        <taxon>asterids</taxon>
        <taxon>lamiids</taxon>
        <taxon>Lamiales</taxon>
        <taxon>Gesneriaceae</taxon>
        <taxon>Didymocarpoideae</taxon>
        <taxon>Trichosporeae</taxon>
        <taxon>Loxocarpinae</taxon>
        <taxon>Dorcoceras</taxon>
    </lineage>
</organism>
<dbReference type="PANTHER" id="PTHR45614:SF25">
    <property type="entry name" value="MYB PROTEIN"/>
    <property type="match status" value="1"/>
</dbReference>
<evidence type="ECO:0000256" key="2">
    <source>
        <dbReference type="ARBA" id="ARBA00022737"/>
    </source>
</evidence>
<comment type="subcellular location">
    <subcellularLocation>
        <location evidence="1">Nucleus</location>
    </subcellularLocation>
</comment>
<feature type="domain" description="Myb-like" evidence="8">
    <location>
        <begin position="92"/>
        <end position="142"/>
    </location>
</feature>
<dbReference type="SUPFAM" id="SSF46689">
    <property type="entry name" value="Homeodomain-like"/>
    <property type="match status" value="1"/>
</dbReference>
<keyword evidence="3" id="KW-0805">Transcription regulation</keyword>
<protein>
    <submittedName>
        <fullName evidence="10">Uncharacterized protein</fullName>
    </submittedName>
</protein>
<evidence type="ECO:0000313" key="10">
    <source>
        <dbReference type="EMBL" id="KZV51696.1"/>
    </source>
</evidence>
<dbReference type="OrthoDB" id="2143914at2759"/>
<dbReference type="GO" id="GO:0000981">
    <property type="term" value="F:DNA-binding transcription factor activity, RNA polymerase II-specific"/>
    <property type="evidence" value="ECO:0007669"/>
    <property type="project" value="TreeGrafter"/>
</dbReference>
<dbReference type="InterPro" id="IPR050560">
    <property type="entry name" value="MYB_TF"/>
</dbReference>
<keyword evidence="2" id="KW-0677">Repeat</keyword>
<keyword evidence="6" id="KW-0539">Nucleus</keyword>
<accession>A0A2Z7D3F9</accession>
<dbReference type="FunFam" id="1.10.10.60:FF:000344">
    <property type="entry name" value="Transcription factor MYB44"/>
    <property type="match status" value="1"/>
</dbReference>
<evidence type="ECO:0000256" key="3">
    <source>
        <dbReference type="ARBA" id="ARBA00023015"/>
    </source>
</evidence>
<dbReference type="SMART" id="SM00717">
    <property type="entry name" value="SANT"/>
    <property type="match status" value="2"/>
</dbReference>
<reference evidence="10 11" key="1">
    <citation type="journal article" date="2015" name="Proc. Natl. Acad. Sci. U.S.A.">
        <title>The resurrection genome of Boea hygrometrica: A blueprint for survival of dehydration.</title>
        <authorList>
            <person name="Xiao L."/>
            <person name="Yang G."/>
            <person name="Zhang L."/>
            <person name="Yang X."/>
            <person name="Zhao S."/>
            <person name="Ji Z."/>
            <person name="Zhou Q."/>
            <person name="Hu M."/>
            <person name="Wang Y."/>
            <person name="Chen M."/>
            <person name="Xu Y."/>
            <person name="Jin H."/>
            <person name="Xiao X."/>
            <person name="Hu G."/>
            <person name="Bao F."/>
            <person name="Hu Y."/>
            <person name="Wan P."/>
            <person name="Li L."/>
            <person name="Deng X."/>
            <person name="Kuang T."/>
            <person name="Xiang C."/>
            <person name="Zhu J.K."/>
            <person name="Oliver M.J."/>
            <person name="He Y."/>
        </authorList>
    </citation>
    <scope>NUCLEOTIDE SEQUENCE [LARGE SCALE GENOMIC DNA]</scope>
    <source>
        <strain evidence="11">cv. XS01</strain>
    </source>
</reference>
<feature type="domain" description="Myb-like" evidence="8">
    <location>
        <begin position="45"/>
        <end position="91"/>
    </location>
</feature>
<evidence type="ECO:0000259" key="8">
    <source>
        <dbReference type="PROSITE" id="PS50090"/>
    </source>
</evidence>
<gene>
    <name evidence="10" type="ORF">F511_29522</name>
</gene>
<dbReference type="CDD" id="cd00167">
    <property type="entry name" value="SANT"/>
    <property type="match status" value="2"/>
</dbReference>
<dbReference type="Gene3D" id="1.10.10.60">
    <property type="entry name" value="Homeodomain-like"/>
    <property type="match status" value="2"/>
</dbReference>
<sequence length="411" mass="44359">MTKRPEMNELPESKQGVDSAEDDVAAVDDGAVEAGSGGGVGQKVRGPWSQEEDAVLSGLVSKFGPRNWSLIARGIPGRSGKSCRLRWCNQLDPSVTRKPFTDEEDRTIIEAHSVHGNKWASIAKLLPGRTDNAIKNHWNSSLRRKSVSLECFKPPSDQILDDSSIGWTKADSEEPSAGTVNLIKSSVNVDTSLMEIQQKQSKYRAQTTVNCSFLQQNAPTISGGNPKSSRSLEIVDDESMVDTKVPFDDKTQTTANHGIGLQNPPPSDPSAESNISKIARPVGKFGAFNVYNSSSHDAISRKAPMQGLLIQDSKPDFKMCRVLDGTCNVSVIPTRCGHGCCAASGVHSSHKSLLGPEFVEFEELPTFSSEEFASIALDLNNIAWIRSGLKNAGKAPGDANVQRHVQASPCM</sequence>
<keyword evidence="4" id="KW-0238">DNA-binding</keyword>
<dbReference type="EMBL" id="KQ991573">
    <property type="protein sequence ID" value="KZV51696.1"/>
    <property type="molecule type" value="Genomic_DNA"/>
</dbReference>
<evidence type="ECO:0000313" key="11">
    <source>
        <dbReference type="Proteomes" id="UP000250235"/>
    </source>
</evidence>
<evidence type="ECO:0000256" key="4">
    <source>
        <dbReference type="ARBA" id="ARBA00023125"/>
    </source>
</evidence>
<feature type="domain" description="HTH myb-type" evidence="9">
    <location>
        <begin position="43"/>
        <end position="91"/>
    </location>
</feature>
<dbReference type="InterPro" id="IPR001005">
    <property type="entry name" value="SANT/Myb"/>
</dbReference>